<dbReference type="InterPro" id="IPR051782">
    <property type="entry name" value="ABC_Transporter_VariousFunc"/>
</dbReference>
<keyword evidence="2" id="KW-0547">Nucleotide-binding</keyword>
<protein>
    <submittedName>
        <fullName evidence="6">ABC transporter ATP-binding protein</fullName>
    </submittedName>
</protein>
<dbReference type="PANTHER" id="PTHR42939">
    <property type="entry name" value="ABC TRANSPORTER ATP-BINDING PROTEIN ALBC-RELATED"/>
    <property type="match status" value="1"/>
</dbReference>
<evidence type="ECO:0000256" key="3">
    <source>
        <dbReference type="ARBA" id="ARBA00022840"/>
    </source>
</evidence>
<evidence type="ECO:0000256" key="1">
    <source>
        <dbReference type="ARBA" id="ARBA00022448"/>
    </source>
</evidence>
<keyword evidence="7" id="KW-1185">Reference proteome</keyword>
<dbReference type="Proteomes" id="UP000675781">
    <property type="component" value="Unassembled WGS sequence"/>
</dbReference>
<dbReference type="EMBL" id="JAGSOG010000004">
    <property type="protein sequence ID" value="MBR7831916.1"/>
    <property type="molecule type" value="Genomic_DNA"/>
</dbReference>
<keyword evidence="1" id="KW-0813">Transport</keyword>
<feature type="domain" description="ABC transporter" evidence="5">
    <location>
        <begin position="5"/>
        <end position="230"/>
    </location>
</feature>
<dbReference type="InterPro" id="IPR003439">
    <property type="entry name" value="ABC_transporter-like_ATP-bd"/>
</dbReference>
<dbReference type="Pfam" id="PF00005">
    <property type="entry name" value="ABC_tran"/>
    <property type="match status" value="1"/>
</dbReference>
<gene>
    <name evidence="6" type="ORF">KDL01_01510</name>
</gene>
<dbReference type="CDD" id="cd03230">
    <property type="entry name" value="ABC_DR_subfamily_A"/>
    <property type="match status" value="1"/>
</dbReference>
<accession>A0A941EIC8</accession>
<dbReference type="Gene3D" id="3.40.50.300">
    <property type="entry name" value="P-loop containing nucleotide triphosphate hydrolases"/>
    <property type="match status" value="1"/>
</dbReference>
<feature type="region of interest" description="Disordered" evidence="4">
    <location>
        <begin position="287"/>
        <end position="313"/>
    </location>
</feature>
<sequence length="313" mass="32783">MTALLEAHALGMRYGRRRALTDCTLNIPPGHVVGLVGPNGAGKSTLLKLASGFLSPTSGTISVLGNTPGSGTGQLARVGFLAQDAPVYPSLSIADHLRLGARLNPRWDQGFAERRIAQLQLDPTQKAGKLSGGQRAQLALTVAAGKRPEVLLLDEPVASLDPLARRGFLNHLMESVVEDGTSVVLSSHLISDLERVCDYLIVLVSSRVRLAGEVDEITATHHRMVCTRRDPGALPAGLEVVSATHTDRQSTFVVRSDAPLPAGDWAAERLSMEDLVLTYMEAADSAAAEPATSATSTGSAAGAGSTEGAEVAR</sequence>
<dbReference type="RefSeq" id="WP_212526454.1">
    <property type="nucleotide sequence ID" value="NZ_JAGSOG010000004.1"/>
</dbReference>
<dbReference type="PANTHER" id="PTHR42939:SF1">
    <property type="entry name" value="ABC TRANSPORTER ATP-BINDING PROTEIN ALBC-RELATED"/>
    <property type="match status" value="1"/>
</dbReference>
<dbReference type="SUPFAM" id="SSF52540">
    <property type="entry name" value="P-loop containing nucleoside triphosphate hydrolases"/>
    <property type="match status" value="1"/>
</dbReference>
<proteinExistence type="predicted"/>
<keyword evidence="3 6" id="KW-0067">ATP-binding</keyword>
<evidence type="ECO:0000313" key="7">
    <source>
        <dbReference type="Proteomes" id="UP000675781"/>
    </source>
</evidence>
<evidence type="ECO:0000256" key="4">
    <source>
        <dbReference type="SAM" id="MobiDB-lite"/>
    </source>
</evidence>
<dbReference type="PROSITE" id="PS50893">
    <property type="entry name" value="ABC_TRANSPORTER_2"/>
    <property type="match status" value="1"/>
</dbReference>
<dbReference type="GO" id="GO:0005524">
    <property type="term" value="F:ATP binding"/>
    <property type="evidence" value="ECO:0007669"/>
    <property type="project" value="UniProtKB-KW"/>
</dbReference>
<dbReference type="InterPro" id="IPR027417">
    <property type="entry name" value="P-loop_NTPase"/>
</dbReference>
<dbReference type="GO" id="GO:0016887">
    <property type="term" value="F:ATP hydrolysis activity"/>
    <property type="evidence" value="ECO:0007669"/>
    <property type="project" value="InterPro"/>
</dbReference>
<organism evidence="6 7">
    <name type="scientific">Actinospica durhamensis</name>
    <dbReference type="NCBI Taxonomy" id="1508375"/>
    <lineage>
        <taxon>Bacteria</taxon>
        <taxon>Bacillati</taxon>
        <taxon>Actinomycetota</taxon>
        <taxon>Actinomycetes</taxon>
        <taxon>Catenulisporales</taxon>
        <taxon>Actinospicaceae</taxon>
        <taxon>Actinospica</taxon>
    </lineage>
</organism>
<reference evidence="6" key="1">
    <citation type="submission" date="2021-04" db="EMBL/GenBank/DDBJ databases">
        <title>Genome based classification of Actinospica acidithermotolerans sp. nov., an actinobacterium isolated from an Indonesian hot spring.</title>
        <authorList>
            <person name="Kusuma A.B."/>
            <person name="Putra K.E."/>
            <person name="Nafisah S."/>
            <person name="Loh J."/>
            <person name="Nouioui I."/>
            <person name="Goodfellow M."/>
        </authorList>
    </citation>
    <scope>NUCLEOTIDE SEQUENCE</scope>
    <source>
        <strain evidence="6">CSCA 57</strain>
    </source>
</reference>
<name>A0A941EIC8_9ACTN</name>
<evidence type="ECO:0000313" key="6">
    <source>
        <dbReference type="EMBL" id="MBR7831916.1"/>
    </source>
</evidence>
<comment type="caution">
    <text evidence="6">The sequence shown here is derived from an EMBL/GenBank/DDBJ whole genome shotgun (WGS) entry which is preliminary data.</text>
</comment>
<dbReference type="SMART" id="SM00382">
    <property type="entry name" value="AAA"/>
    <property type="match status" value="1"/>
</dbReference>
<dbReference type="AlphaFoldDB" id="A0A941EIC8"/>
<evidence type="ECO:0000256" key="2">
    <source>
        <dbReference type="ARBA" id="ARBA00022741"/>
    </source>
</evidence>
<evidence type="ECO:0000259" key="5">
    <source>
        <dbReference type="PROSITE" id="PS50893"/>
    </source>
</evidence>
<dbReference type="InterPro" id="IPR003593">
    <property type="entry name" value="AAA+_ATPase"/>
</dbReference>